<dbReference type="SUPFAM" id="SSF53927">
    <property type="entry name" value="Cytidine deaminase-like"/>
    <property type="match status" value="1"/>
</dbReference>
<comment type="function">
    <text evidence="1 13">Converts 2,5-diamino-6-(ribosylamino)-4(3h)-pyrimidinone 5'-phosphate into 5-amino-6-(ribosylamino)-2,4(1h,3h)-pyrimidinedione 5'-phosphate.</text>
</comment>
<evidence type="ECO:0000256" key="13">
    <source>
        <dbReference type="PIRNR" id="PIRNR006769"/>
    </source>
</evidence>
<dbReference type="AlphaFoldDB" id="A0A839ISJ6"/>
<proteinExistence type="inferred from homology"/>
<dbReference type="NCBIfam" id="TIGR00326">
    <property type="entry name" value="eubact_ribD"/>
    <property type="match status" value="1"/>
</dbReference>
<keyword evidence="19" id="KW-1185">Reference proteome</keyword>
<protein>
    <recommendedName>
        <fullName evidence="13">Riboflavin biosynthesis protein RibD</fullName>
    </recommendedName>
    <domain>
        <recommendedName>
            <fullName evidence="13">Diaminohydroxyphosphoribosylaminopyrimidine deaminase</fullName>
            <shortName evidence="13">DRAP deaminase</shortName>
            <ecNumber evidence="13">3.5.4.26</ecNumber>
        </recommendedName>
        <alternativeName>
            <fullName evidence="13">Riboflavin-specific deaminase</fullName>
        </alternativeName>
    </domain>
    <domain>
        <recommendedName>
            <fullName evidence="13">5-amino-6-(5-phosphoribosylamino)uracil reductase</fullName>
            <ecNumber evidence="13">1.1.1.193</ecNumber>
        </recommendedName>
        <alternativeName>
            <fullName evidence="13">HTP reductase</fullName>
        </alternativeName>
    </domain>
</protein>
<feature type="binding site" evidence="15">
    <location>
        <position position="187"/>
    </location>
    <ligand>
        <name>substrate</name>
    </ligand>
</feature>
<feature type="binding site" evidence="15">
    <location>
        <position position="210"/>
    </location>
    <ligand>
        <name>substrate</name>
    </ligand>
</feature>
<accession>A0A839ISJ6</accession>
<feature type="binding site" evidence="16">
    <location>
        <position position="51"/>
    </location>
    <ligand>
        <name>Zn(2+)</name>
        <dbReference type="ChEBI" id="CHEBI:29105"/>
        <note>catalytic</note>
    </ligand>
</feature>
<dbReference type="PIRSF" id="PIRSF006769">
    <property type="entry name" value="RibD"/>
    <property type="match status" value="1"/>
</dbReference>
<feature type="binding site" evidence="15">
    <location>
        <position position="203"/>
    </location>
    <ligand>
        <name>substrate</name>
    </ligand>
</feature>
<dbReference type="PROSITE" id="PS51747">
    <property type="entry name" value="CYT_DCMP_DEAMINASES_2"/>
    <property type="match status" value="1"/>
</dbReference>
<dbReference type="Gene3D" id="3.40.140.10">
    <property type="entry name" value="Cytidine Deaminase, domain 2"/>
    <property type="match status" value="1"/>
</dbReference>
<keyword evidence="8 13" id="KW-0378">Hydrolase</keyword>
<feature type="binding site" evidence="16">
    <location>
        <position position="87"/>
    </location>
    <ligand>
        <name>Zn(2+)</name>
        <dbReference type="ChEBI" id="CHEBI:29105"/>
        <note>catalytic</note>
    </ligand>
</feature>
<evidence type="ECO:0000256" key="11">
    <source>
        <dbReference type="ARBA" id="ARBA00023002"/>
    </source>
</evidence>
<evidence type="ECO:0000256" key="8">
    <source>
        <dbReference type="ARBA" id="ARBA00022801"/>
    </source>
</evidence>
<comment type="catalytic activity">
    <reaction evidence="13">
        <text>2,5-diamino-6-hydroxy-4-(5-phosphoribosylamino)-pyrimidine + H2O + H(+) = 5-amino-6-(5-phospho-D-ribosylamino)uracil + NH4(+)</text>
        <dbReference type="Rhea" id="RHEA:21868"/>
        <dbReference type="ChEBI" id="CHEBI:15377"/>
        <dbReference type="ChEBI" id="CHEBI:15378"/>
        <dbReference type="ChEBI" id="CHEBI:28938"/>
        <dbReference type="ChEBI" id="CHEBI:58453"/>
        <dbReference type="ChEBI" id="CHEBI:58614"/>
        <dbReference type="EC" id="3.5.4.26"/>
    </reaction>
</comment>
<feature type="domain" description="CMP/dCMP-type deaminase" evidence="17">
    <location>
        <begin position="2"/>
        <end position="138"/>
    </location>
</feature>
<evidence type="ECO:0000256" key="15">
    <source>
        <dbReference type="PIRSR" id="PIRSR006769-2"/>
    </source>
</evidence>
<dbReference type="FunFam" id="3.40.140.10:FF:000025">
    <property type="entry name" value="Riboflavin biosynthesis protein RibD"/>
    <property type="match status" value="1"/>
</dbReference>
<feature type="binding site" evidence="15">
    <location>
        <position position="207"/>
    </location>
    <ligand>
        <name>substrate</name>
    </ligand>
</feature>
<evidence type="ECO:0000256" key="12">
    <source>
        <dbReference type="ARBA" id="ARBA00023268"/>
    </source>
</evidence>
<dbReference type="PANTHER" id="PTHR38011">
    <property type="entry name" value="DIHYDROFOLATE REDUCTASE FAMILY PROTEIN (AFU_ORTHOLOGUE AFUA_8G06820)"/>
    <property type="match status" value="1"/>
</dbReference>
<dbReference type="InterPro" id="IPR016192">
    <property type="entry name" value="APOBEC/CMP_deaminase_Zn-bd"/>
</dbReference>
<evidence type="ECO:0000256" key="5">
    <source>
        <dbReference type="ARBA" id="ARBA00007417"/>
    </source>
</evidence>
<evidence type="ECO:0000256" key="4">
    <source>
        <dbReference type="ARBA" id="ARBA00005259"/>
    </source>
</evidence>
<keyword evidence="6 13" id="KW-0686">Riboflavin biosynthesis</keyword>
<dbReference type="InterPro" id="IPR011549">
    <property type="entry name" value="RibD_C"/>
</dbReference>
<evidence type="ECO:0000256" key="14">
    <source>
        <dbReference type="PIRSR" id="PIRSR006769-1"/>
    </source>
</evidence>
<evidence type="ECO:0000313" key="19">
    <source>
        <dbReference type="Proteomes" id="UP000565262"/>
    </source>
</evidence>
<evidence type="ECO:0000256" key="10">
    <source>
        <dbReference type="ARBA" id="ARBA00022857"/>
    </source>
</evidence>
<gene>
    <name evidence="18" type="primary">ribD</name>
    <name evidence="18" type="ORF">H4O21_15045</name>
</gene>
<evidence type="ECO:0000313" key="18">
    <source>
        <dbReference type="EMBL" id="MBB1487921.1"/>
    </source>
</evidence>
<comment type="cofactor">
    <cofactor evidence="13 16">
        <name>Zn(2+)</name>
        <dbReference type="ChEBI" id="CHEBI:29105"/>
    </cofactor>
    <text evidence="13 16">Binds 1 zinc ion.</text>
</comment>
<feature type="binding site" evidence="15">
    <location>
        <position position="234"/>
    </location>
    <ligand>
        <name>NADP(+)</name>
        <dbReference type="ChEBI" id="CHEBI:58349"/>
    </ligand>
</feature>
<organism evidence="18 19">
    <name type="scientific">Oceanospirillum sediminis</name>
    <dbReference type="NCBI Taxonomy" id="2760088"/>
    <lineage>
        <taxon>Bacteria</taxon>
        <taxon>Pseudomonadati</taxon>
        <taxon>Pseudomonadota</taxon>
        <taxon>Gammaproteobacteria</taxon>
        <taxon>Oceanospirillales</taxon>
        <taxon>Oceanospirillaceae</taxon>
        <taxon>Oceanospirillum</taxon>
    </lineage>
</organism>
<dbReference type="InterPro" id="IPR024072">
    <property type="entry name" value="DHFR-like_dom_sf"/>
</dbReference>
<keyword evidence="10 13" id="KW-0521">NADP</keyword>
<dbReference type="GO" id="GO:0008703">
    <property type="term" value="F:5-amino-6-(5-phosphoribosylamino)uracil reductase activity"/>
    <property type="evidence" value="ECO:0007669"/>
    <property type="project" value="UniProtKB-EC"/>
</dbReference>
<comment type="caution">
    <text evidence="18">The sequence shown here is derived from an EMBL/GenBank/DDBJ whole genome shotgun (WGS) entry which is preliminary data.</text>
</comment>
<keyword evidence="11 13" id="KW-0560">Oxidoreductase</keyword>
<feature type="binding site" evidence="15">
    <location>
        <position position="304"/>
    </location>
    <ligand>
        <name>substrate</name>
    </ligand>
</feature>
<evidence type="ECO:0000259" key="17">
    <source>
        <dbReference type="PROSITE" id="PS51747"/>
    </source>
</evidence>
<evidence type="ECO:0000256" key="9">
    <source>
        <dbReference type="ARBA" id="ARBA00022833"/>
    </source>
</evidence>
<dbReference type="InterPro" id="IPR016193">
    <property type="entry name" value="Cytidine_deaminase-like"/>
</dbReference>
<evidence type="ECO:0000256" key="3">
    <source>
        <dbReference type="ARBA" id="ARBA00004910"/>
    </source>
</evidence>
<keyword evidence="12" id="KW-0511">Multifunctional enzyme</keyword>
<evidence type="ECO:0000256" key="16">
    <source>
        <dbReference type="PIRSR" id="PIRSR006769-3"/>
    </source>
</evidence>
<reference evidence="18 19" key="1">
    <citation type="submission" date="2020-08" db="EMBL/GenBank/DDBJ databases">
        <title>Oceanospirillum sp. nov. isolated from marine sediment.</title>
        <authorList>
            <person name="Ji X."/>
        </authorList>
    </citation>
    <scope>NUCLEOTIDE SEQUENCE [LARGE SCALE GENOMIC DNA]</scope>
    <source>
        <strain evidence="18 19">D5</strain>
    </source>
</reference>
<name>A0A839ISJ6_9GAMM</name>
<dbReference type="EC" id="3.5.4.26" evidence="13"/>
<feature type="binding site" evidence="15">
    <location>
        <begin position="306"/>
        <end position="312"/>
    </location>
    <ligand>
        <name>NADP(+)</name>
        <dbReference type="ChEBI" id="CHEBI:58349"/>
    </ligand>
</feature>
<comment type="pathway">
    <text evidence="3 13">Cofactor biosynthesis; riboflavin biosynthesis; 5-amino-6-(D-ribitylamino)uracil from GTP: step 3/4.</text>
</comment>
<evidence type="ECO:0000256" key="7">
    <source>
        <dbReference type="ARBA" id="ARBA00022723"/>
    </source>
</evidence>
<evidence type="ECO:0000256" key="6">
    <source>
        <dbReference type="ARBA" id="ARBA00022619"/>
    </source>
</evidence>
<dbReference type="PROSITE" id="PS00903">
    <property type="entry name" value="CYT_DCMP_DEAMINASES_1"/>
    <property type="match status" value="1"/>
</dbReference>
<evidence type="ECO:0000256" key="2">
    <source>
        <dbReference type="ARBA" id="ARBA00004882"/>
    </source>
</evidence>
<dbReference type="Pfam" id="PF01872">
    <property type="entry name" value="RibD_C"/>
    <property type="match status" value="1"/>
</dbReference>
<dbReference type="GO" id="GO:0008270">
    <property type="term" value="F:zinc ion binding"/>
    <property type="evidence" value="ECO:0007669"/>
    <property type="project" value="InterPro"/>
</dbReference>
<dbReference type="GO" id="GO:0008835">
    <property type="term" value="F:diaminohydroxyphosphoribosylaminopyrimidine deaminase activity"/>
    <property type="evidence" value="ECO:0007669"/>
    <property type="project" value="UniProtKB-EC"/>
</dbReference>
<feature type="binding site" evidence="15">
    <location>
        <position position="157"/>
    </location>
    <ligand>
        <name>NADP(+)</name>
        <dbReference type="ChEBI" id="CHEBI:58349"/>
    </ligand>
</feature>
<feature type="active site" description="Proton donor" evidence="14">
    <location>
        <position position="53"/>
    </location>
</feature>
<dbReference type="NCBIfam" id="TIGR00227">
    <property type="entry name" value="ribD_Cterm"/>
    <property type="match status" value="1"/>
</dbReference>
<dbReference type="CDD" id="cd01284">
    <property type="entry name" value="Riboflavin_deaminase-reductase"/>
    <property type="match status" value="1"/>
</dbReference>
<comment type="similarity">
    <text evidence="5 13">In the C-terminal section; belongs to the HTP reductase family.</text>
</comment>
<dbReference type="InterPro" id="IPR002125">
    <property type="entry name" value="CMP_dCMP_dom"/>
</dbReference>
<dbReference type="EC" id="1.1.1.193" evidence="13"/>
<dbReference type="EMBL" id="JACJFM010000021">
    <property type="protein sequence ID" value="MBB1487921.1"/>
    <property type="molecule type" value="Genomic_DNA"/>
</dbReference>
<dbReference type="Gene3D" id="3.40.430.10">
    <property type="entry name" value="Dihydrofolate Reductase, subunit A"/>
    <property type="match status" value="1"/>
</dbReference>
<comment type="catalytic activity">
    <reaction evidence="13">
        <text>5-amino-6-(5-phospho-D-ribitylamino)uracil + NADP(+) = 5-amino-6-(5-phospho-D-ribosylamino)uracil + NADPH + H(+)</text>
        <dbReference type="Rhea" id="RHEA:17845"/>
        <dbReference type="ChEBI" id="CHEBI:15378"/>
        <dbReference type="ChEBI" id="CHEBI:57783"/>
        <dbReference type="ChEBI" id="CHEBI:58349"/>
        <dbReference type="ChEBI" id="CHEBI:58421"/>
        <dbReference type="ChEBI" id="CHEBI:58453"/>
        <dbReference type="EC" id="1.1.1.193"/>
    </reaction>
</comment>
<dbReference type="GO" id="GO:0050661">
    <property type="term" value="F:NADP binding"/>
    <property type="evidence" value="ECO:0007669"/>
    <property type="project" value="InterPro"/>
</dbReference>
<keyword evidence="7 13" id="KW-0479">Metal-binding</keyword>
<dbReference type="InterPro" id="IPR050765">
    <property type="entry name" value="Riboflavin_Biosynth_HTPR"/>
</dbReference>
<dbReference type="UniPathway" id="UPA00275">
    <property type="reaction ID" value="UER00401"/>
</dbReference>
<dbReference type="Pfam" id="PF00383">
    <property type="entry name" value="dCMP_cyt_deam_1"/>
    <property type="match status" value="1"/>
</dbReference>
<dbReference type="SUPFAM" id="SSF53597">
    <property type="entry name" value="Dihydrofolate reductase-like"/>
    <property type="match status" value="1"/>
</dbReference>
<keyword evidence="9 13" id="KW-0862">Zinc</keyword>
<feature type="binding site" evidence="15">
    <location>
        <position position="173"/>
    </location>
    <ligand>
        <name>NADP(+)</name>
        <dbReference type="ChEBI" id="CHEBI:58349"/>
    </ligand>
</feature>
<comment type="pathway">
    <text evidence="2 13">Cofactor biosynthesis; riboflavin biosynthesis; 5-amino-6-(D-ribitylamino)uracil from GTP: step 2/4.</text>
</comment>
<sequence>MQSDQYYMSMAIRLARKGQYSTFPNPRVGCVLVRDNEILSSGWHERAGEGHAEVNALSTLPDSICAEGATAYVTLEPCSHQGKTPPCADALINAGVKRVVIGMQDPNPLVSGNGIQKLRDAGVEITCDVLRDEAYALNPGFIYRMAYNRPFIRCKMAMSLDGRTAMQSGESQWITGPAARTQVQRIRAASSAIVTGVSSVIYDNCSLTVRADQLNLENASVIAERQPMRVVLDSQLRIPLNAKILRQPGETVVVFCQADPDKLTELRHMGVTTVRLPSDSMGRVALSSLMEYLSDRDCNEVLLETGATLAGAFAEAGLIDEFVLFMAPVLLGHSARGLLNLPGVRNMADKMSLEIRDCRTVGDDLMLTARFKGNTE</sequence>
<comment type="similarity">
    <text evidence="4 13">In the N-terminal section; belongs to the cytidine and deoxycytidylate deaminase family.</text>
</comment>
<feature type="binding site" evidence="16">
    <location>
        <position position="78"/>
    </location>
    <ligand>
        <name>Zn(2+)</name>
        <dbReference type="ChEBI" id="CHEBI:29105"/>
        <note>catalytic</note>
    </ligand>
</feature>
<feature type="binding site" evidence="15">
    <location>
        <position position="171"/>
    </location>
    <ligand>
        <name>substrate</name>
    </ligand>
</feature>
<dbReference type="InterPro" id="IPR002734">
    <property type="entry name" value="RibDG_C"/>
</dbReference>
<dbReference type="InterPro" id="IPR004794">
    <property type="entry name" value="Eubact_RibD"/>
</dbReference>
<dbReference type="RefSeq" id="WP_182809700.1">
    <property type="nucleotide sequence ID" value="NZ_JACJFM010000021.1"/>
</dbReference>
<dbReference type="PANTHER" id="PTHR38011:SF7">
    <property type="entry name" value="2,5-DIAMINO-6-RIBOSYLAMINO-4(3H)-PYRIMIDINONE 5'-PHOSPHATE REDUCTASE"/>
    <property type="match status" value="1"/>
</dbReference>
<evidence type="ECO:0000256" key="1">
    <source>
        <dbReference type="ARBA" id="ARBA00002151"/>
    </source>
</evidence>
<dbReference type="GO" id="GO:0009231">
    <property type="term" value="P:riboflavin biosynthetic process"/>
    <property type="evidence" value="ECO:0007669"/>
    <property type="project" value="UniProtKB-UniPathway"/>
</dbReference>
<dbReference type="Proteomes" id="UP000565262">
    <property type="component" value="Unassembled WGS sequence"/>
</dbReference>